<evidence type="ECO:0000256" key="2">
    <source>
        <dbReference type="ARBA" id="ARBA00011245"/>
    </source>
</evidence>
<dbReference type="PANTHER" id="PTHR12143:SF43">
    <property type="entry name" value="PUTATIVE-RELATED"/>
    <property type="match status" value="1"/>
</dbReference>
<dbReference type="Pfam" id="PF07971">
    <property type="entry name" value="Glyco_hydro_92"/>
    <property type="match status" value="1"/>
</dbReference>
<dbReference type="SUPFAM" id="SSF48208">
    <property type="entry name" value="Six-hairpin glycosidases"/>
    <property type="match status" value="1"/>
</dbReference>
<dbReference type="NCBIfam" id="TIGR01180">
    <property type="entry name" value="aman2_put"/>
    <property type="match status" value="1"/>
</dbReference>
<feature type="chain" id="PRO_5047164995" evidence="4">
    <location>
        <begin position="19"/>
        <end position="751"/>
    </location>
</feature>
<gene>
    <name evidence="7" type="ORF">GCM10023149_00090</name>
</gene>
<comment type="caution">
    <text evidence="7">The sequence shown here is derived from an EMBL/GenBank/DDBJ whole genome shotgun (WGS) entry which is preliminary data.</text>
</comment>
<sequence>MKFLKLSFLLLMGLHCSAQTVNNQSPVVDHVNTIIGTAFKGFKEGLEGGGTMPFVNRPYAMTNFLAQTAENKMGIMSYLYENKSVIGFLASHQPTVWMGDYGYVSVMPQIGKLSVLPKDRALNFSHDNEVTRPYYYKVTMDAKNGQTIDAEITAASKSGIFRFTFPKTDTARIILQGINLNPELNDWANDVGARLKSLKGYVSIDAINNEITGYNPDRQSAQLGPELPNFKGYFVVKFDKKFSSYGTWSGSEIHPGQVEQTGTRMGAYFNFAGETQIQVRIATSFISIEQARKNLQQEIPDWNFERVQNATKAVWEKELSRFTAKGMDKDHKAIFYTALYHCMLFPREFSEDGHYYSPFDDKIHEGTSYTDYSLWDTFRALHPLLTIIQPKRVNGMVNSLVQNYQEGGWLPMWPNPTETNIMIGTHADAVIADAYVKGFRGYNVKAAYDAVRKDAFVAPEGDTLKKWGDRDLWTSYEARGGLTYYHKLGYIPADKVKESVSRTIEYSFDDYCVAQMAKGLNKMADYKQLIAWSKYYKNQYNPTTGFMAPKNSAGEWLANTNEGFTEGTNWTYTFGALHDVPGMIAMMGGKDKFNKKLDENFNEGHYRSDNEPGHHYIYMYNYSGQPWKTQALVREHTSQQNYRNAAIGINGNDDCGQTSAWYLFSIMGFYPAVPASGVYALGAPQFPEISIKLEDGKTFTVKAVNLSDANKYVKYVTLNGKRLTSFELKHADVVKGGTLVFYMAATPQKTF</sequence>
<comment type="subunit">
    <text evidence="2">Monomer.</text>
</comment>
<dbReference type="RefSeq" id="WP_345208918.1">
    <property type="nucleotide sequence ID" value="NZ_BAABFT010000001.1"/>
</dbReference>
<dbReference type="PANTHER" id="PTHR12143">
    <property type="entry name" value="PEPTIDE N-GLYCANASE PNGASE -RELATED"/>
    <property type="match status" value="1"/>
</dbReference>
<reference evidence="8" key="1">
    <citation type="journal article" date="2019" name="Int. J. Syst. Evol. Microbiol.">
        <title>The Global Catalogue of Microorganisms (GCM) 10K type strain sequencing project: providing services to taxonomists for standard genome sequencing and annotation.</title>
        <authorList>
            <consortium name="The Broad Institute Genomics Platform"/>
            <consortium name="The Broad Institute Genome Sequencing Center for Infectious Disease"/>
            <person name="Wu L."/>
            <person name="Ma J."/>
        </authorList>
    </citation>
    <scope>NUCLEOTIDE SEQUENCE [LARGE SCALE GENOMIC DNA]</scope>
    <source>
        <strain evidence="8">JCM 17705</strain>
    </source>
</reference>
<dbReference type="InterPro" id="IPR005887">
    <property type="entry name" value="GH92_a_mannosidase_put"/>
</dbReference>
<feature type="domain" description="Glycosyl hydrolase family 92" evidence="5">
    <location>
        <begin position="290"/>
        <end position="744"/>
    </location>
</feature>
<keyword evidence="7" id="KW-0378">Hydrolase</keyword>
<evidence type="ECO:0000256" key="1">
    <source>
        <dbReference type="ARBA" id="ARBA00001913"/>
    </source>
</evidence>
<dbReference type="InterPro" id="IPR041371">
    <property type="entry name" value="GH92_N"/>
</dbReference>
<dbReference type="Gene3D" id="3.30.2080.10">
    <property type="entry name" value="GH92 mannosidase domain"/>
    <property type="match status" value="1"/>
</dbReference>
<feature type="domain" description="Glycosyl hydrolase family 92 N-terminal" evidence="6">
    <location>
        <begin position="30"/>
        <end position="284"/>
    </location>
</feature>
<dbReference type="Proteomes" id="UP001500582">
    <property type="component" value="Unassembled WGS sequence"/>
</dbReference>
<dbReference type="Gene3D" id="1.20.1610.10">
    <property type="entry name" value="alpha-1,2-mannosidases domains"/>
    <property type="match status" value="1"/>
</dbReference>
<feature type="signal peptide" evidence="4">
    <location>
        <begin position="1"/>
        <end position="18"/>
    </location>
</feature>
<keyword evidence="4" id="KW-0732">Signal</keyword>
<evidence type="ECO:0000259" key="6">
    <source>
        <dbReference type="Pfam" id="PF17678"/>
    </source>
</evidence>
<organism evidence="7 8">
    <name type="scientific">Mucilaginibacter gynuensis</name>
    <dbReference type="NCBI Taxonomy" id="1302236"/>
    <lineage>
        <taxon>Bacteria</taxon>
        <taxon>Pseudomonadati</taxon>
        <taxon>Bacteroidota</taxon>
        <taxon>Sphingobacteriia</taxon>
        <taxon>Sphingobacteriales</taxon>
        <taxon>Sphingobacteriaceae</taxon>
        <taxon>Mucilaginibacter</taxon>
    </lineage>
</organism>
<proteinExistence type="predicted"/>
<comment type="cofactor">
    <cofactor evidence="1">
        <name>Ca(2+)</name>
        <dbReference type="ChEBI" id="CHEBI:29108"/>
    </cofactor>
</comment>
<dbReference type="InterPro" id="IPR008928">
    <property type="entry name" value="6-hairpin_glycosidase_sf"/>
</dbReference>
<name>A0ABP8FM47_9SPHI</name>
<evidence type="ECO:0000256" key="4">
    <source>
        <dbReference type="SAM" id="SignalP"/>
    </source>
</evidence>
<dbReference type="Gene3D" id="1.20.1050.60">
    <property type="entry name" value="alpha-1,2-mannosidase"/>
    <property type="match status" value="1"/>
</dbReference>
<dbReference type="InterPro" id="IPR014718">
    <property type="entry name" value="GH-type_carb-bd"/>
</dbReference>
<evidence type="ECO:0000313" key="7">
    <source>
        <dbReference type="EMBL" id="GAA4306731.1"/>
    </source>
</evidence>
<keyword evidence="3" id="KW-0106">Calcium</keyword>
<dbReference type="GO" id="GO:0016787">
    <property type="term" value="F:hydrolase activity"/>
    <property type="evidence" value="ECO:0007669"/>
    <property type="project" value="UniProtKB-KW"/>
</dbReference>
<evidence type="ECO:0000313" key="8">
    <source>
        <dbReference type="Proteomes" id="UP001500582"/>
    </source>
</evidence>
<evidence type="ECO:0000256" key="3">
    <source>
        <dbReference type="ARBA" id="ARBA00022837"/>
    </source>
</evidence>
<dbReference type="Pfam" id="PF17678">
    <property type="entry name" value="Glyco_hydro_92N"/>
    <property type="match status" value="1"/>
</dbReference>
<evidence type="ECO:0000259" key="5">
    <source>
        <dbReference type="Pfam" id="PF07971"/>
    </source>
</evidence>
<dbReference type="EMBL" id="BAABFT010000001">
    <property type="protein sequence ID" value="GAA4306731.1"/>
    <property type="molecule type" value="Genomic_DNA"/>
</dbReference>
<dbReference type="InterPro" id="IPR050883">
    <property type="entry name" value="PNGase"/>
</dbReference>
<keyword evidence="8" id="KW-1185">Reference proteome</keyword>
<dbReference type="InterPro" id="IPR012939">
    <property type="entry name" value="Glyco_hydro_92"/>
</dbReference>
<protein>
    <submittedName>
        <fullName evidence="7">GH92 family glycosyl hydrolase</fullName>
    </submittedName>
</protein>
<dbReference type="Gene3D" id="2.70.98.10">
    <property type="match status" value="1"/>
</dbReference>
<accession>A0ABP8FM47</accession>